<keyword evidence="1" id="KW-0472">Membrane</keyword>
<evidence type="ECO:0000313" key="3">
    <source>
        <dbReference type="EMBL" id="MFC7202575.1"/>
    </source>
</evidence>
<evidence type="ECO:0000313" key="4">
    <source>
        <dbReference type="Proteomes" id="UP001596481"/>
    </source>
</evidence>
<dbReference type="InterPro" id="IPR058285">
    <property type="entry name" value="DUF7979"/>
</dbReference>
<organism evidence="3 4">
    <name type="scientific">Haloferax namakaokahaiae</name>
    <dbReference type="NCBI Taxonomy" id="1748331"/>
    <lineage>
        <taxon>Archaea</taxon>
        <taxon>Methanobacteriati</taxon>
        <taxon>Methanobacteriota</taxon>
        <taxon>Stenosarchaea group</taxon>
        <taxon>Halobacteria</taxon>
        <taxon>Halobacteriales</taxon>
        <taxon>Haloferacaceae</taxon>
        <taxon>Haloferax</taxon>
    </lineage>
</organism>
<evidence type="ECO:0000259" key="2">
    <source>
        <dbReference type="Pfam" id="PF25934"/>
    </source>
</evidence>
<sequence length="209" mass="23311">MSRRAVFALFAAVVGLSLVASPVLMSDWDEQAVLIADPIEQSQLDDEVPVLQYDDLSPDAQTAVRKAITPPDGSHIVYGREDWPDEFFYSDYASPGSGQYAVVYQDQYYELMTYAGGSFPFVFWSYELPLIGYGFVLLWLTKRTYLGRYPIRNIVPLAALGVIFHLLGPEFDFPVLEPMQLVGLWTVAAVGIVLVAAREYFYAGSPTEA</sequence>
<keyword evidence="4" id="KW-1185">Reference proteome</keyword>
<name>A0ABD5ZBE5_9EURY</name>
<dbReference type="Proteomes" id="UP001596481">
    <property type="component" value="Unassembled WGS sequence"/>
</dbReference>
<proteinExistence type="predicted"/>
<reference evidence="3 4" key="1">
    <citation type="journal article" date="2019" name="Int. J. Syst. Evol. Microbiol.">
        <title>The Global Catalogue of Microorganisms (GCM) 10K type strain sequencing project: providing services to taxonomists for standard genome sequencing and annotation.</title>
        <authorList>
            <consortium name="The Broad Institute Genomics Platform"/>
            <consortium name="The Broad Institute Genome Sequencing Center for Infectious Disease"/>
            <person name="Wu L."/>
            <person name="Ma J."/>
        </authorList>
    </citation>
    <scope>NUCLEOTIDE SEQUENCE [LARGE SCALE GENOMIC DNA]</scope>
    <source>
        <strain evidence="3 4">DSM 29988</strain>
    </source>
</reference>
<feature type="transmembrane region" description="Helical" evidence="1">
    <location>
        <begin position="121"/>
        <end position="140"/>
    </location>
</feature>
<dbReference type="Pfam" id="PF25934">
    <property type="entry name" value="DUF7979"/>
    <property type="match status" value="1"/>
</dbReference>
<dbReference type="RefSeq" id="WP_390221873.1">
    <property type="nucleotide sequence ID" value="NZ_JBHTAA010000001.1"/>
</dbReference>
<feature type="domain" description="DUF7979" evidence="2">
    <location>
        <begin position="45"/>
        <end position="111"/>
    </location>
</feature>
<dbReference type="AlphaFoldDB" id="A0ABD5ZBE5"/>
<accession>A0ABD5ZBE5</accession>
<keyword evidence="1" id="KW-1133">Transmembrane helix</keyword>
<comment type="caution">
    <text evidence="3">The sequence shown here is derived from an EMBL/GenBank/DDBJ whole genome shotgun (WGS) entry which is preliminary data.</text>
</comment>
<keyword evidence="1" id="KW-0812">Transmembrane</keyword>
<evidence type="ECO:0000256" key="1">
    <source>
        <dbReference type="SAM" id="Phobius"/>
    </source>
</evidence>
<feature type="transmembrane region" description="Helical" evidence="1">
    <location>
        <begin position="149"/>
        <end position="167"/>
    </location>
</feature>
<gene>
    <name evidence="3" type="ORF">ACFQJC_03550</name>
</gene>
<protein>
    <recommendedName>
        <fullName evidence="2">DUF7979 domain-containing protein</fullName>
    </recommendedName>
</protein>
<dbReference type="EMBL" id="JBHTAA010000001">
    <property type="protein sequence ID" value="MFC7202575.1"/>
    <property type="molecule type" value="Genomic_DNA"/>
</dbReference>
<feature type="transmembrane region" description="Helical" evidence="1">
    <location>
        <begin position="179"/>
        <end position="197"/>
    </location>
</feature>